<evidence type="ECO:0000256" key="9">
    <source>
        <dbReference type="SAM" id="Coils"/>
    </source>
</evidence>
<dbReference type="CDD" id="cd18793">
    <property type="entry name" value="SF2_C_SNF"/>
    <property type="match status" value="1"/>
</dbReference>
<keyword evidence="6" id="KW-0805">Transcription regulation</keyword>
<sequence length="3373" mass="371892">MTPSSPLEFLLLPSREAAASILISSRQPPPTSSLCDDDLLLPPRPTSLRERRNSAASAALSPASAACQMNVPLKNFQLHENVIYDMAASQHVEVEAAKLLHKLIQESKDEPAKLASKLYVICQHMKVSGKEHSLPYQVISRALETVINQHGLDIEVLKSSRLPFTAVPQTGSSGQAKLREKEAVNNLLHAGGSDVPQKGLGAATWQVASTNLANEAFAGPSNRYDMMKNTSGAIDVSNKLGMSKMDMVGLEAQQSLSQKISKSSDQGSPASMPTEDTRSANSSERHDSTRFENQSNKKVVKKTAPKRKRGNSKTAEDSLPDSPQLSETSVMGHSSRKGKQNDKGGRQDESKSGALEQSNNLHQNTHLFNVSGAPFRSKQEGCEVMTERTMDNTKIPNTFSLNSISKLPEEREVLSAERFFALQKGGLMASRMNSFSSNYLWNQNKFAMPSDNSQGSTSSLKEPSPGIHGESLYANNQTNANTNTETSADVPTSRLHGIPTCSSGGFNSFIAANVALSAPAQYNNSQLESHDSASKLHFQRNFEASSSSHLLNRGKEFLPVSTTKEIPLSSKPVLDSHTWNSSAAREDASRFSVKAFEGQVGLSSHGTKVTEGDSFHVEASQGGGAKMDMMRQVSQDLFSRSKSDSRSSGIPISMETGAPTSSSVIKLGTSPSHPFREQQLKQLRAQCLVFLAFRNNLVPRKLHLEIALGASLAKEDETQPRLNDSRGTEREPSNSQENSFVGPSNMARGPPASSSSGSIVEPELSSKDIANAKKKGIFSNQFESEVPSNSNHQSVWPNQVSPSVGFGKSKSFDMPFAPRAKIKDTASNETPAAAMLHREAYLNQSHNFSQNNNAGSLHLPDPNLSGVNVHPDKHQSLLPVKEQNPHAVGNRCESVENAFHPLKDVNSLNRFIPEKMSSYPDALTSNGVAMSAIHKQHPDAYMTGIMNEVVLEKSFDQDIGNQSNLNEMLASHPKYTTSEKCIMDYQKRKLVEEQKWASKLKKSEEKIAACYEKLKEKVSSSEDISSKTKSVIELKKLQLLPLQRRLRSDFLNDFFKPVTPEMDRLKSFKKHRHGRRIKQLEKFEQKMKEERQKRIRERQKEFFGEIENHKEKLEESFKIKRERWKGFNKYVKEFHKRKERAYREKIDRIQREKINLLKNNDVEGYLRMVQDTKSDRVKQLLKETEKYLQKLGSKINDAKSVAKQFEMDESRDQTMVENNETANENDDESDQAQHYLESNEKYYKLAHSVKESISEQPISLHGGKLREYQMNGLRWLVSLYNNHLNGILADEMGLGKTVQVISLICYLMETKNDKGPFLVVVPSSVLPGWVTEMSFWAPGINKISYCGPPEERRRLFKELIIHQKFNVLLTTYEYLMNKHDRPKLSKIHWHYIIIDEGHRIKNASCKLNGDLRNYQSSHRLLLTGTPLQNNLEELWALLNFLLPNIFNSSEDFSQWFNKPFETNGDNNPDEALLSEEENLLIINRLHQVLRPFVLRRLKHKVENQLPEKIERLVRCEASAYQKLLMKRVEENLGSLGSVKARSIHNTVMEMRNICNHPYLSQLHVEEACLVDSFLPKHFLPPIIRLCGKLEMLDRLLPKLKATGHRVLFFSTMTRLLDVMEDYLCWKRYRYLRLDGHTSGLDRGALVDEFNRSDSQAFIFLLSIRAGGVGVNLQAADTVILFDTDWNPQAIFTSWDPIFITIVHTVEEQVRAAAEHKLGVANQSITAGFFDNNTSAEDRREYLENLLRESKKEAAAPVLDDDSLNDILARSEAEIDIFESIDKQRRDEEMIAWQRLAQGYPDGSDSVVMPSRLVTDEDLKSFYKAMSIYESQPSTAGIKRKGEHVGGLDTQHYGRGKRAREVRSYGDQWTEEEFEKLCQADSPETLPIKVLREPCPSKDSDELLNKETHLPLPLQTELPTISKELVQPVKEQPVKEPSQSVKESTPVKRGRGRPKRTAAGEVLVQDVKSQSEMVSATPTVSGLVPTTDSVGVGTPALLPSSSPVTLAQTKAHKSQTGALRGRGRKPKCPPASTELPTQTVVVSDAPKVPAIPQEKISVDKCTVIPNLSAVDNDLSPSTQLCRVDLESVKTSNLSQESDKGISSAEMSESGAVPDAAMIKAVPRKAKLPATIDNMSSTEAKSSEKQKVHENLGDLSSVSTQKTVSGGVGLTEQQNFTDSNISTLSSGKVMPEQTGDSLMNSKVAVSIHGSQNTRSMIQKSVEAVTQVDGPAGSIEAIKYQEMINPSKATEAVMDNSKVSPSVVAVPLVQVQYLPTKDYGVVPPAVQKGLDKSSVTRKKAAARSGSATAACERRARLAGLKQAEGAKRADNKGKAPHAVINKEKQDSESAGGPVSLGALSASGDKVNENWTALPQSSEIRVCSEKAEKEDETQSASAQSSGPGIGCEMSDFGKCNMEFIPPSTNVSSSDHSSKNSWVESDKSIGSTQAVICSMKGSSSSLNLSDVAVSSSSNKDAMLVLNDASLSPIVGPSSEAMSVMQIPEIVETTIHIEHCNNERSAKTSLPESLGHQGSTAFFSKIDSSVIICHHEKLDAVPEESPLKKELEDNISEPCKEVRLEELPESKTRGANLVELDQPVGAIEMSTVEAREAEVNFLGASSIDNCNVQLKEKGTDIEVDTNVDHLSSNVELFEEQAMDHHEHHDHCEGKTKEKEVSILDASSHDNCNALLKEKKMVIEVGANVDHLPYNVELLEQAMDHHVNQDGAEGKIKEKEVVKICEGTFISAQVVDISTQASIKNHEENYSDCCMETNICSKIVLPDKLHCNITGKAAKGPSHSETAAMVIDEMPSCSADVNDKLVTFENPQNSSVALLEKNDDPIVGCCSMDMVPHNFTLKKNIHDVPFDNPGGEDLTEAICQEDQISGVDSSSRHTHSQVNENPDGTMGDSIELDGISNQKNGDWKPHGTIENSLASDLDIKYDEQQTQLVTSNSPSQSEYVVQQDEDTAVESETRSDRMDNEAKLPESSENVTSTRNDEPLLRTHDGELNADSLDNVQTSKSYGNSEVTNPNRNMNDACVGIERKVPAIMQSSRLHDIENTETDSKMMDDVTETLDSNKNATDMGNDASLADSSVGMDQKAPELYGSTEETETDPKVIEPYGNTEETEIDSKVINGNMKDSDFFHDSIGMCHNESSTDEHVRAEMKTDLCISVEDTEQVEPVIVAEDAHQPAIVGEDVHPVDDIPINSEQQSVTCYSECNEAGDAHPGCTVVASEFFTGNLVGKNGRQIAKATDIPAMELISGVKLQGDTSYIENVQLTYDSAHNLDSLCTNELTEAKTASTETGVDGAANVEHEATEASKVMVESVTVELGVPHSLVEIENQSTKETEELSVDSTLPSEITGEPTVKVDQPTSSSSPSKE</sequence>
<dbReference type="PROSITE" id="PS51204">
    <property type="entry name" value="HSA"/>
    <property type="match status" value="1"/>
</dbReference>
<dbReference type="InterPro" id="IPR001650">
    <property type="entry name" value="Helicase_C-like"/>
</dbReference>
<evidence type="ECO:0000256" key="7">
    <source>
        <dbReference type="ARBA" id="ARBA00023163"/>
    </source>
</evidence>
<feature type="compositionally biased region" description="Basic and acidic residues" evidence="10">
    <location>
        <begin position="2964"/>
        <end position="2979"/>
    </location>
</feature>
<feature type="coiled-coil region" evidence="9">
    <location>
        <begin position="1132"/>
        <end position="1159"/>
    </location>
</feature>
<feature type="compositionally biased region" description="Polar residues" evidence="10">
    <location>
        <begin position="733"/>
        <end position="742"/>
    </location>
</feature>
<feature type="compositionally biased region" description="Polar residues" evidence="10">
    <location>
        <begin position="3363"/>
        <end position="3373"/>
    </location>
</feature>
<evidence type="ECO:0000313" key="14">
    <source>
        <dbReference type="EMBL" id="KAG6482312.1"/>
    </source>
</evidence>
<keyword evidence="9" id="KW-0175">Coiled coil</keyword>
<dbReference type="Pfam" id="PF00176">
    <property type="entry name" value="SNF2-rel_dom"/>
    <property type="match status" value="1"/>
</dbReference>
<feature type="compositionally biased region" description="Basic residues" evidence="10">
    <location>
        <begin position="298"/>
        <end position="311"/>
    </location>
</feature>
<keyword evidence="7" id="KW-0804">Transcription</keyword>
<dbReference type="PROSITE" id="PS51192">
    <property type="entry name" value="HELICASE_ATP_BIND_1"/>
    <property type="match status" value="1"/>
</dbReference>
<feature type="compositionally biased region" description="Low complexity" evidence="10">
    <location>
        <begin position="474"/>
        <end position="488"/>
    </location>
</feature>
<feature type="region of interest" description="Disordered" evidence="10">
    <location>
        <begin position="253"/>
        <end position="360"/>
    </location>
</feature>
<proteinExistence type="predicted"/>
<feature type="compositionally biased region" description="Basic and acidic residues" evidence="10">
    <location>
        <begin position="275"/>
        <end position="290"/>
    </location>
</feature>
<keyword evidence="3" id="KW-0378">Hydrolase</keyword>
<evidence type="ECO:0000259" key="12">
    <source>
        <dbReference type="PROSITE" id="PS51194"/>
    </source>
</evidence>
<feature type="region of interest" description="Disordered" evidence="10">
    <location>
        <begin position="639"/>
        <end position="670"/>
    </location>
</feature>
<organism evidence="14 15">
    <name type="scientific">Zingiber officinale</name>
    <name type="common">Ginger</name>
    <name type="synonym">Amomum zingiber</name>
    <dbReference type="NCBI Taxonomy" id="94328"/>
    <lineage>
        <taxon>Eukaryota</taxon>
        <taxon>Viridiplantae</taxon>
        <taxon>Streptophyta</taxon>
        <taxon>Embryophyta</taxon>
        <taxon>Tracheophyta</taxon>
        <taxon>Spermatophyta</taxon>
        <taxon>Magnoliopsida</taxon>
        <taxon>Liliopsida</taxon>
        <taxon>Zingiberales</taxon>
        <taxon>Zingiberaceae</taxon>
        <taxon>Zingiber</taxon>
    </lineage>
</organism>
<feature type="region of interest" description="Disordered" evidence="10">
    <location>
        <begin position="2877"/>
        <end position="2922"/>
    </location>
</feature>
<name>A0A8J5KJS7_ZINOF</name>
<feature type="compositionally biased region" description="Polar residues" evidence="10">
    <location>
        <begin position="2939"/>
        <end position="2953"/>
    </location>
</feature>
<dbReference type="FunFam" id="3.40.50.300:FF:000871">
    <property type="entry name" value="Chromatin structure-remodeling complex protein SYD"/>
    <property type="match status" value="1"/>
</dbReference>
<feature type="region of interest" description="Disordered" evidence="10">
    <location>
        <begin position="2011"/>
        <end position="2034"/>
    </location>
</feature>
<dbReference type="Proteomes" id="UP000734854">
    <property type="component" value="Unassembled WGS sequence"/>
</dbReference>
<keyword evidence="4" id="KW-0347">Helicase</keyword>
<dbReference type="GO" id="GO:0006355">
    <property type="term" value="P:regulation of DNA-templated transcription"/>
    <property type="evidence" value="ECO:0007669"/>
    <property type="project" value="InterPro"/>
</dbReference>
<feature type="region of interest" description="Disordered" evidence="10">
    <location>
        <begin position="450"/>
        <end position="493"/>
    </location>
</feature>
<dbReference type="Pfam" id="PF14619">
    <property type="entry name" value="SnAC"/>
    <property type="match status" value="1"/>
</dbReference>
<dbReference type="FunFam" id="3.40.50.10810:FF:000016">
    <property type="entry name" value="Chromatin structure-remodeling complex protein SYD"/>
    <property type="match status" value="1"/>
</dbReference>
<reference evidence="14 15" key="1">
    <citation type="submission" date="2020-08" db="EMBL/GenBank/DDBJ databases">
        <title>Plant Genome Project.</title>
        <authorList>
            <person name="Zhang R.-G."/>
        </authorList>
    </citation>
    <scope>NUCLEOTIDE SEQUENCE [LARGE SCALE GENOMIC DNA]</scope>
    <source>
        <tissue evidence="14">Rhizome</tissue>
    </source>
</reference>
<feature type="compositionally biased region" description="Polar residues" evidence="10">
    <location>
        <begin position="321"/>
        <end position="332"/>
    </location>
</feature>
<evidence type="ECO:0000256" key="8">
    <source>
        <dbReference type="ARBA" id="ARBA00023242"/>
    </source>
</evidence>
<feature type="compositionally biased region" description="Low complexity" evidence="10">
    <location>
        <begin position="753"/>
        <end position="763"/>
    </location>
</feature>
<feature type="compositionally biased region" description="Basic and acidic residues" evidence="10">
    <location>
        <begin position="2139"/>
        <end position="2150"/>
    </location>
</feature>
<dbReference type="SMART" id="SM00951">
    <property type="entry name" value="QLQ"/>
    <property type="match status" value="1"/>
</dbReference>
<dbReference type="InterPro" id="IPR000637">
    <property type="entry name" value="HMGI/Y_DNA-bd_CS"/>
</dbReference>
<comment type="caution">
    <text evidence="14">The sequence shown here is derived from an EMBL/GenBank/DDBJ whole genome shotgun (WGS) entry which is preliminary data.</text>
</comment>
<dbReference type="CDD" id="cd17996">
    <property type="entry name" value="DEXHc_SMARCA2_SMARCA4"/>
    <property type="match status" value="1"/>
</dbReference>
<keyword evidence="5" id="KW-0067">ATP-binding</keyword>
<feature type="region of interest" description="Disordered" evidence="10">
    <location>
        <begin position="2128"/>
        <end position="2164"/>
    </location>
</feature>
<dbReference type="InterPro" id="IPR027417">
    <property type="entry name" value="P-loop_NTPase"/>
</dbReference>
<dbReference type="PROSITE" id="PS51194">
    <property type="entry name" value="HELICASE_CTER"/>
    <property type="match status" value="1"/>
</dbReference>
<feature type="compositionally biased region" description="Basic and acidic residues" evidence="10">
    <location>
        <begin position="714"/>
        <end position="732"/>
    </location>
</feature>
<evidence type="ECO:0000256" key="3">
    <source>
        <dbReference type="ARBA" id="ARBA00022801"/>
    </source>
</evidence>
<feature type="region of interest" description="Disordered" evidence="10">
    <location>
        <begin position="1928"/>
        <end position="1960"/>
    </location>
</feature>
<feature type="compositionally biased region" description="Basic and acidic residues" evidence="10">
    <location>
        <begin position="2321"/>
        <end position="2330"/>
    </location>
</feature>
<dbReference type="PROSITE" id="PS00354">
    <property type="entry name" value="HMGI_Y"/>
    <property type="match status" value="1"/>
</dbReference>
<gene>
    <name evidence="14" type="ORF">ZIOFF_058943</name>
</gene>
<feature type="compositionally biased region" description="Polar residues" evidence="10">
    <location>
        <begin position="450"/>
        <end position="461"/>
    </location>
</feature>
<comment type="subcellular location">
    <subcellularLocation>
        <location evidence="1">Nucleus</location>
    </subcellularLocation>
</comment>
<dbReference type="SMART" id="SM00490">
    <property type="entry name" value="HELICc"/>
    <property type="match status" value="1"/>
</dbReference>
<evidence type="ECO:0000256" key="6">
    <source>
        <dbReference type="ARBA" id="ARBA00023015"/>
    </source>
</evidence>
<feature type="region of interest" description="Disordered" evidence="10">
    <location>
        <begin position="714"/>
        <end position="765"/>
    </location>
</feature>
<dbReference type="GO" id="GO:0005524">
    <property type="term" value="F:ATP binding"/>
    <property type="evidence" value="ECO:0007669"/>
    <property type="project" value="UniProtKB-KW"/>
</dbReference>
<dbReference type="GO" id="GO:0004386">
    <property type="term" value="F:helicase activity"/>
    <property type="evidence" value="ECO:0007669"/>
    <property type="project" value="UniProtKB-KW"/>
</dbReference>
<feature type="region of interest" description="Disordered" evidence="10">
    <location>
        <begin position="1834"/>
        <end position="1858"/>
    </location>
</feature>
<feature type="compositionally biased region" description="Polar residues" evidence="10">
    <location>
        <begin position="2152"/>
        <end position="2162"/>
    </location>
</feature>
<dbReference type="Gene3D" id="3.40.50.10810">
    <property type="entry name" value="Tandem AAA-ATPase domain"/>
    <property type="match status" value="1"/>
</dbReference>
<dbReference type="InterPro" id="IPR014978">
    <property type="entry name" value="Gln-Leu-Gln_QLQ"/>
</dbReference>
<dbReference type="InterPro" id="IPR029295">
    <property type="entry name" value="SnAC"/>
</dbReference>
<dbReference type="PANTHER" id="PTHR10799">
    <property type="entry name" value="SNF2/RAD54 HELICASE FAMILY"/>
    <property type="match status" value="1"/>
</dbReference>
<dbReference type="InterPro" id="IPR049730">
    <property type="entry name" value="SNF2/RAD54-like_C"/>
</dbReference>
<feature type="compositionally biased region" description="Low complexity" evidence="10">
    <location>
        <begin position="253"/>
        <end position="266"/>
    </location>
</feature>
<dbReference type="GO" id="GO:0042393">
    <property type="term" value="F:histone binding"/>
    <property type="evidence" value="ECO:0007669"/>
    <property type="project" value="InterPro"/>
</dbReference>
<feature type="domain" description="Helicase ATP-binding" evidence="11">
    <location>
        <begin position="1277"/>
        <end position="1444"/>
    </location>
</feature>
<evidence type="ECO:0000256" key="10">
    <source>
        <dbReference type="SAM" id="MobiDB-lite"/>
    </source>
</evidence>
<dbReference type="GO" id="GO:0005634">
    <property type="term" value="C:nucleus"/>
    <property type="evidence" value="ECO:0007669"/>
    <property type="project" value="UniProtKB-SubCell"/>
</dbReference>
<dbReference type="SMART" id="SM00487">
    <property type="entry name" value="DEXDc"/>
    <property type="match status" value="1"/>
</dbReference>
<dbReference type="Pfam" id="PF00271">
    <property type="entry name" value="Helicase_C"/>
    <property type="match status" value="1"/>
</dbReference>
<feature type="domain" description="HSA" evidence="13">
    <location>
        <begin position="1087"/>
        <end position="1159"/>
    </location>
</feature>
<keyword evidence="2" id="KW-0547">Nucleotide-binding</keyword>
<evidence type="ECO:0000256" key="1">
    <source>
        <dbReference type="ARBA" id="ARBA00004123"/>
    </source>
</evidence>
<evidence type="ECO:0000259" key="13">
    <source>
        <dbReference type="PROSITE" id="PS51204"/>
    </source>
</evidence>
<accession>A0A8J5KJS7</accession>
<evidence type="ECO:0000256" key="4">
    <source>
        <dbReference type="ARBA" id="ARBA00022806"/>
    </source>
</evidence>
<dbReference type="EMBL" id="JACMSC010000016">
    <property type="protein sequence ID" value="KAG6482312.1"/>
    <property type="molecule type" value="Genomic_DNA"/>
</dbReference>
<feature type="region of interest" description="Disordered" evidence="10">
    <location>
        <begin position="2317"/>
        <end position="2358"/>
    </location>
</feature>
<keyword evidence="15" id="KW-1185">Reference proteome</keyword>
<feature type="compositionally biased region" description="Polar residues" evidence="10">
    <location>
        <begin position="658"/>
        <end position="670"/>
    </location>
</feature>
<evidence type="ECO:0000259" key="11">
    <source>
        <dbReference type="PROSITE" id="PS51192"/>
    </source>
</evidence>
<keyword evidence="8" id="KW-0539">Nucleus</keyword>
<dbReference type="SUPFAM" id="SSF52540">
    <property type="entry name" value="P-loop containing nucleoside triphosphate hydrolases"/>
    <property type="match status" value="2"/>
</dbReference>
<dbReference type="InterPro" id="IPR014001">
    <property type="entry name" value="Helicase_ATP-bd"/>
</dbReference>
<feature type="domain" description="Helicase C-terminal" evidence="12">
    <location>
        <begin position="1591"/>
        <end position="1764"/>
    </location>
</feature>
<feature type="region of interest" description="Disordered" evidence="10">
    <location>
        <begin position="2087"/>
        <end position="2109"/>
    </location>
</feature>
<feature type="region of interest" description="Disordered" evidence="10">
    <location>
        <begin position="3333"/>
        <end position="3373"/>
    </location>
</feature>
<evidence type="ECO:0000313" key="15">
    <source>
        <dbReference type="Proteomes" id="UP000734854"/>
    </source>
</evidence>
<dbReference type="InterPro" id="IPR000330">
    <property type="entry name" value="SNF2_N"/>
</dbReference>
<feature type="compositionally biased region" description="Basic and acidic residues" evidence="10">
    <location>
        <begin position="339"/>
        <end position="351"/>
    </location>
</feature>
<evidence type="ECO:0008006" key="16">
    <source>
        <dbReference type="Google" id="ProtNLM"/>
    </source>
</evidence>
<dbReference type="GO" id="GO:0016787">
    <property type="term" value="F:hydrolase activity"/>
    <property type="evidence" value="ECO:0007669"/>
    <property type="project" value="UniProtKB-KW"/>
</dbReference>
<evidence type="ECO:0000256" key="2">
    <source>
        <dbReference type="ARBA" id="ARBA00022741"/>
    </source>
</evidence>
<feature type="region of interest" description="Disordered" evidence="10">
    <location>
        <begin position="2939"/>
        <end position="2995"/>
    </location>
</feature>
<protein>
    <recommendedName>
        <fullName evidence="16">Chromatin structure-remodeling complex protein SYD</fullName>
    </recommendedName>
</protein>
<feature type="region of interest" description="Disordered" evidence="10">
    <location>
        <begin position="2378"/>
        <end position="2401"/>
    </location>
</feature>
<dbReference type="SMART" id="SM01314">
    <property type="entry name" value="SnAC"/>
    <property type="match status" value="1"/>
</dbReference>
<feature type="region of interest" description="Disordered" evidence="10">
    <location>
        <begin position="3008"/>
        <end position="3027"/>
    </location>
</feature>
<evidence type="ECO:0000256" key="5">
    <source>
        <dbReference type="ARBA" id="ARBA00022840"/>
    </source>
</evidence>
<dbReference type="InterPro" id="IPR014012">
    <property type="entry name" value="HSA_dom"/>
</dbReference>
<dbReference type="InterPro" id="IPR038718">
    <property type="entry name" value="SNF2-like_sf"/>
</dbReference>
<dbReference type="Gene3D" id="3.40.50.300">
    <property type="entry name" value="P-loop containing nucleotide triphosphate hydrolases"/>
    <property type="match status" value="1"/>
</dbReference>